<evidence type="ECO:0000256" key="2">
    <source>
        <dbReference type="PROSITE-ProRule" id="PRU00335"/>
    </source>
</evidence>
<evidence type="ECO:0000259" key="3">
    <source>
        <dbReference type="PROSITE" id="PS50977"/>
    </source>
</evidence>
<feature type="domain" description="HTH tetR-type" evidence="3">
    <location>
        <begin position="222"/>
        <end position="282"/>
    </location>
</feature>
<evidence type="ECO:0000256" key="1">
    <source>
        <dbReference type="ARBA" id="ARBA00023125"/>
    </source>
</evidence>
<dbReference type="RefSeq" id="WP_092230829.1">
    <property type="nucleotide sequence ID" value="NZ_FNLL01000002.1"/>
</dbReference>
<feature type="domain" description="HTH tetR-type" evidence="3">
    <location>
        <begin position="5"/>
        <end position="65"/>
    </location>
</feature>
<evidence type="ECO:0000313" key="5">
    <source>
        <dbReference type="Proteomes" id="UP000199608"/>
    </source>
</evidence>
<feature type="DNA-binding region" description="H-T-H motif" evidence="2">
    <location>
        <begin position="28"/>
        <end position="47"/>
    </location>
</feature>
<organism evidence="4 5">
    <name type="scientific">Desulfobacula phenolica</name>
    <dbReference type="NCBI Taxonomy" id="90732"/>
    <lineage>
        <taxon>Bacteria</taxon>
        <taxon>Pseudomonadati</taxon>
        <taxon>Thermodesulfobacteriota</taxon>
        <taxon>Desulfobacteria</taxon>
        <taxon>Desulfobacterales</taxon>
        <taxon>Desulfobacteraceae</taxon>
        <taxon>Desulfobacula</taxon>
    </lineage>
</organism>
<dbReference type="SUPFAM" id="SSF48498">
    <property type="entry name" value="Tetracyclin repressor-like, C-terminal domain"/>
    <property type="match status" value="2"/>
</dbReference>
<keyword evidence="1 2" id="KW-0238">DNA-binding</keyword>
<sequence length="420" mass="48291">MANNNGKKQAILRAGQEVFAQKGLVNSTISEIAKRAKVGDSIIYHYFENKEDLLFSALQELMEKSYKELLFHFKGLMGPVSHLGKMVWFHLYQNDFSSGDARLMKNLLFECRSNKEFYHHAGYKSLQKYAGLMLAILKKGIKEKYFRDDLDLGIVRDMIFGFLDEESLSCLAYREVDETLSDFESIMSLIMAMIGVGSDAVANVNPGISNPGVTGVSDAVKSDKAERVREASISIFAQKGHRKATMLEIAEKAGVAEGTIYEYFKNKNDLLYSIPRDQFKEYQYRLKRVFDPKNPVDKLRRFIGDYFRIFSSNKEFLTIFLCDIKLNKQFYNTEAFVAFLNTNEMLYEILNEGKESGAFRSDLNNRVFRNLFLGSFSHLSIRWYVLERVTPLEMMGELSMITSLLCRAVTREVENVFENI</sequence>
<name>A0A1H2E0H6_9BACT</name>
<protein>
    <submittedName>
        <fullName evidence="4">Transcriptional regulator, TetR family</fullName>
    </submittedName>
</protein>
<dbReference type="PANTHER" id="PTHR43479:SF11">
    <property type="entry name" value="ACREF_ENVCD OPERON REPRESSOR-RELATED"/>
    <property type="match status" value="1"/>
</dbReference>
<dbReference type="InterPro" id="IPR013570">
    <property type="entry name" value="Tscrpt_reg_YsiA_C"/>
</dbReference>
<dbReference type="InterPro" id="IPR036271">
    <property type="entry name" value="Tet_transcr_reg_TetR-rel_C_sf"/>
</dbReference>
<dbReference type="InterPro" id="IPR001647">
    <property type="entry name" value="HTH_TetR"/>
</dbReference>
<dbReference type="Pfam" id="PF00440">
    <property type="entry name" value="TetR_N"/>
    <property type="match status" value="2"/>
</dbReference>
<accession>A0A1H2E0H6</accession>
<evidence type="ECO:0000313" key="4">
    <source>
        <dbReference type="EMBL" id="SDT88489.1"/>
    </source>
</evidence>
<dbReference type="AlphaFoldDB" id="A0A1H2E0H6"/>
<dbReference type="PANTHER" id="PTHR43479">
    <property type="entry name" value="ACREF/ENVCD OPERON REPRESSOR-RELATED"/>
    <property type="match status" value="1"/>
</dbReference>
<dbReference type="Proteomes" id="UP000199608">
    <property type="component" value="Unassembled WGS sequence"/>
</dbReference>
<keyword evidence="5" id="KW-1185">Reference proteome</keyword>
<proteinExistence type="predicted"/>
<dbReference type="GO" id="GO:0003677">
    <property type="term" value="F:DNA binding"/>
    <property type="evidence" value="ECO:0007669"/>
    <property type="project" value="UniProtKB-UniRule"/>
</dbReference>
<dbReference type="InterPro" id="IPR009057">
    <property type="entry name" value="Homeodomain-like_sf"/>
</dbReference>
<reference evidence="5" key="1">
    <citation type="submission" date="2016-10" db="EMBL/GenBank/DDBJ databases">
        <authorList>
            <person name="Varghese N."/>
            <person name="Submissions S."/>
        </authorList>
    </citation>
    <scope>NUCLEOTIDE SEQUENCE [LARGE SCALE GENOMIC DNA]</scope>
    <source>
        <strain evidence="5">DSM 3384</strain>
    </source>
</reference>
<dbReference type="Gene3D" id="1.10.357.10">
    <property type="entry name" value="Tetracycline Repressor, domain 2"/>
    <property type="match status" value="2"/>
</dbReference>
<gene>
    <name evidence="4" type="ORF">SAMN04487931_102375</name>
</gene>
<dbReference type="Pfam" id="PF08359">
    <property type="entry name" value="TetR_C_4"/>
    <property type="match status" value="2"/>
</dbReference>
<dbReference type="PROSITE" id="PS50977">
    <property type="entry name" value="HTH_TETR_2"/>
    <property type="match status" value="2"/>
</dbReference>
<feature type="DNA-binding region" description="H-T-H motif" evidence="2">
    <location>
        <begin position="245"/>
        <end position="264"/>
    </location>
</feature>
<dbReference type="PRINTS" id="PR00455">
    <property type="entry name" value="HTHTETR"/>
</dbReference>
<dbReference type="SUPFAM" id="SSF46689">
    <property type="entry name" value="Homeodomain-like"/>
    <property type="match status" value="2"/>
</dbReference>
<dbReference type="EMBL" id="FNLL01000002">
    <property type="protein sequence ID" value="SDT88489.1"/>
    <property type="molecule type" value="Genomic_DNA"/>
</dbReference>
<dbReference type="InterPro" id="IPR050624">
    <property type="entry name" value="HTH-type_Tx_Regulator"/>
</dbReference>
<dbReference type="Gene3D" id="1.10.10.60">
    <property type="entry name" value="Homeodomain-like"/>
    <property type="match status" value="2"/>
</dbReference>